<dbReference type="Proteomes" id="UP001160148">
    <property type="component" value="Unassembled WGS sequence"/>
</dbReference>
<evidence type="ECO:0000313" key="2">
    <source>
        <dbReference type="Proteomes" id="UP001160148"/>
    </source>
</evidence>
<protein>
    <submittedName>
        <fullName evidence="1">Uncharacterized protein</fullName>
    </submittedName>
</protein>
<dbReference type="AlphaFoldDB" id="A0AAV0VKM8"/>
<gene>
    <name evidence="1" type="ORF">MEUPH1_LOCUS1374</name>
</gene>
<accession>A0AAV0VKM8</accession>
<sequence length="102" mass="12089">MEEDKKNSQRPEYDAVKGARCVTENLFSTDDHRNRKTVRNERIQRWPRISAPTARVLKVRQTEQRKLQKPDRRTDCKTFVNLLPPSPHVYLQSPPVRHGNRN</sequence>
<proteinExistence type="predicted"/>
<name>A0AAV0VKM8_9HEMI</name>
<evidence type="ECO:0000313" key="1">
    <source>
        <dbReference type="EMBL" id="CAI6344209.1"/>
    </source>
</evidence>
<comment type="caution">
    <text evidence="1">The sequence shown here is derived from an EMBL/GenBank/DDBJ whole genome shotgun (WGS) entry which is preliminary data.</text>
</comment>
<dbReference type="EMBL" id="CARXXK010000001">
    <property type="protein sequence ID" value="CAI6344209.1"/>
    <property type="molecule type" value="Genomic_DNA"/>
</dbReference>
<reference evidence="1 2" key="1">
    <citation type="submission" date="2023-01" db="EMBL/GenBank/DDBJ databases">
        <authorList>
            <person name="Whitehead M."/>
        </authorList>
    </citation>
    <scope>NUCLEOTIDE SEQUENCE [LARGE SCALE GENOMIC DNA]</scope>
</reference>
<keyword evidence="2" id="KW-1185">Reference proteome</keyword>
<organism evidence="1 2">
    <name type="scientific">Macrosiphum euphorbiae</name>
    <name type="common">potato aphid</name>
    <dbReference type="NCBI Taxonomy" id="13131"/>
    <lineage>
        <taxon>Eukaryota</taxon>
        <taxon>Metazoa</taxon>
        <taxon>Ecdysozoa</taxon>
        <taxon>Arthropoda</taxon>
        <taxon>Hexapoda</taxon>
        <taxon>Insecta</taxon>
        <taxon>Pterygota</taxon>
        <taxon>Neoptera</taxon>
        <taxon>Paraneoptera</taxon>
        <taxon>Hemiptera</taxon>
        <taxon>Sternorrhyncha</taxon>
        <taxon>Aphidomorpha</taxon>
        <taxon>Aphidoidea</taxon>
        <taxon>Aphididae</taxon>
        <taxon>Macrosiphini</taxon>
        <taxon>Macrosiphum</taxon>
    </lineage>
</organism>